<organism evidence="2 3">
    <name type="scientific">Candidatus Liptonbacteria bacterium RIFOXYB1_FULL_36_10</name>
    <dbReference type="NCBI Taxonomy" id="1798654"/>
    <lineage>
        <taxon>Bacteria</taxon>
        <taxon>Candidatus Liptoniibacteriota</taxon>
    </lineage>
</organism>
<protein>
    <submittedName>
        <fullName evidence="2">Glycosyl transferase</fullName>
    </submittedName>
</protein>
<reference evidence="2 3" key="1">
    <citation type="journal article" date="2016" name="Nat. Commun.">
        <title>Thousands of microbial genomes shed light on interconnected biogeochemical processes in an aquifer system.</title>
        <authorList>
            <person name="Anantharaman K."/>
            <person name="Brown C.T."/>
            <person name="Hug L.A."/>
            <person name="Sharon I."/>
            <person name="Castelle C.J."/>
            <person name="Probst A.J."/>
            <person name="Thomas B.C."/>
            <person name="Singh A."/>
            <person name="Wilkins M.J."/>
            <person name="Karaoz U."/>
            <person name="Brodie E.L."/>
            <person name="Williams K.H."/>
            <person name="Hubbard S.S."/>
            <person name="Banfield J.F."/>
        </authorList>
    </citation>
    <scope>NUCLEOTIDE SEQUENCE [LARGE SCALE GENOMIC DNA]</scope>
</reference>
<proteinExistence type="predicted"/>
<keyword evidence="2" id="KW-0808">Transferase</keyword>
<gene>
    <name evidence="2" type="ORF">A2390_02805</name>
</gene>
<dbReference type="EMBL" id="MHLE01000031">
    <property type="protein sequence ID" value="OGZ02437.1"/>
    <property type="molecule type" value="Genomic_DNA"/>
</dbReference>
<dbReference type="InterPro" id="IPR050256">
    <property type="entry name" value="Glycosyltransferase_2"/>
</dbReference>
<sequence length="235" mass="27086">MLKLSVIIPIYNEEKTLRKIIKKVESVKLIGDLKKEVVLIEDASRDLTGEIVKEYEGREGFVVIKHKENKGKGASVIDGLKVANGDFVIIQDADLEYEPEDYNKILPLLLSGKVDVVYGSRFLDYASRKKMFFGQYWSNNFLTIFSNFFTGLKLTDMETCYKAMTKKVVDKIKNELISERFGIEPEITARIKKFRVKEVPVLYRGRSYGEGKHIGWKDGLAAVWQIIKFNIFIRK</sequence>
<evidence type="ECO:0000259" key="1">
    <source>
        <dbReference type="Pfam" id="PF00535"/>
    </source>
</evidence>
<feature type="domain" description="Glycosyltransferase 2-like" evidence="1">
    <location>
        <begin position="5"/>
        <end position="172"/>
    </location>
</feature>
<dbReference type="SUPFAM" id="SSF53448">
    <property type="entry name" value="Nucleotide-diphospho-sugar transferases"/>
    <property type="match status" value="1"/>
</dbReference>
<comment type="caution">
    <text evidence="2">The sequence shown here is derived from an EMBL/GenBank/DDBJ whole genome shotgun (WGS) entry which is preliminary data.</text>
</comment>
<dbReference type="Pfam" id="PF00535">
    <property type="entry name" value="Glycos_transf_2"/>
    <property type="match status" value="1"/>
</dbReference>
<accession>A0A1G2CMG8</accession>
<evidence type="ECO:0000313" key="3">
    <source>
        <dbReference type="Proteomes" id="UP000178599"/>
    </source>
</evidence>
<dbReference type="InterPro" id="IPR029044">
    <property type="entry name" value="Nucleotide-diphossugar_trans"/>
</dbReference>
<dbReference type="Proteomes" id="UP000178599">
    <property type="component" value="Unassembled WGS sequence"/>
</dbReference>
<dbReference type="PANTHER" id="PTHR48090:SF7">
    <property type="entry name" value="RFBJ PROTEIN"/>
    <property type="match status" value="1"/>
</dbReference>
<dbReference type="Gene3D" id="3.90.550.10">
    <property type="entry name" value="Spore Coat Polysaccharide Biosynthesis Protein SpsA, Chain A"/>
    <property type="match status" value="1"/>
</dbReference>
<evidence type="ECO:0000313" key="2">
    <source>
        <dbReference type="EMBL" id="OGZ02437.1"/>
    </source>
</evidence>
<dbReference type="CDD" id="cd04179">
    <property type="entry name" value="DPM_DPG-synthase_like"/>
    <property type="match status" value="1"/>
</dbReference>
<dbReference type="AlphaFoldDB" id="A0A1G2CMG8"/>
<dbReference type="InterPro" id="IPR001173">
    <property type="entry name" value="Glyco_trans_2-like"/>
</dbReference>
<dbReference type="GO" id="GO:0016740">
    <property type="term" value="F:transferase activity"/>
    <property type="evidence" value="ECO:0007669"/>
    <property type="project" value="UniProtKB-KW"/>
</dbReference>
<name>A0A1G2CMG8_9BACT</name>
<dbReference type="PANTHER" id="PTHR48090">
    <property type="entry name" value="UNDECAPRENYL-PHOSPHATE 4-DEOXY-4-FORMAMIDO-L-ARABINOSE TRANSFERASE-RELATED"/>
    <property type="match status" value="1"/>
</dbReference>